<dbReference type="Proteomes" id="UP000324831">
    <property type="component" value="Unassembled WGS sequence"/>
</dbReference>
<evidence type="ECO:0000313" key="2">
    <source>
        <dbReference type="EMBL" id="GCE63670.1"/>
    </source>
</evidence>
<name>A0A478FUE6_9MOLU</name>
<accession>A0A478FUE6</accession>
<sequence>MDPLKVGVASGVVVAAVGGGLGLKFILDGRVVTLEGNSSYSGDENKTKVGGKFASLLASVDEGVNASFWSERVHSLASRHEELQIKTDGFFKDAKTEFEAYKKELKKEKAARDDLEAKAKNATEKVKEKCKARYGEDTPISNISDEDKPKWKEFWEFCSVEGKDKTDTMVSQPS</sequence>
<keyword evidence="1" id="KW-0175">Coiled coil</keyword>
<evidence type="ECO:0000256" key="1">
    <source>
        <dbReference type="SAM" id="Coils"/>
    </source>
</evidence>
<gene>
    <name evidence="2" type="ORF">MHSWG343_06700</name>
</gene>
<proteinExistence type="predicted"/>
<comment type="caution">
    <text evidence="2">The sequence shown here is derived from an EMBL/GenBank/DDBJ whole genome shotgun (WGS) entry which is preliminary data.</text>
</comment>
<evidence type="ECO:0000313" key="3">
    <source>
        <dbReference type="Proteomes" id="UP000324831"/>
    </source>
</evidence>
<organism evidence="2 3">
    <name type="scientific">Candidatus Mycoplasma haematohominis</name>
    <dbReference type="NCBI Taxonomy" id="1494318"/>
    <lineage>
        <taxon>Bacteria</taxon>
        <taxon>Bacillati</taxon>
        <taxon>Mycoplasmatota</taxon>
        <taxon>Mollicutes</taxon>
        <taxon>Mycoplasmataceae</taxon>
        <taxon>Mycoplasma</taxon>
    </lineage>
</organism>
<reference evidence="2 3" key="1">
    <citation type="submission" date="2019-01" db="EMBL/GenBank/DDBJ databases">
        <title>Draft genome sequences of Candidatus Mycoplasma haemohominis SWG34-3 identified from a patient with pyrexia, anemia and liver dysfunction.</title>
        <authorList>
            <person name="Sekizuka T."/>
            <person name="Hattori N."/>
            <person name="Katano H."/>
            <person name="Takuma T."/>
            <person name="Ito T."/>
            <person name="Arai N."/>
            <person name="Yanai R."/>
            <person name="Ishii S."/>
            <person name="Miura Y."/>
            <person name="Tokunaga T."/>
            <person name="Watanabe H."/>
            <person name="Nomura N."/>
            <person name="Eguchi J."/>
            <person name="Arai T."/>
            <person name="Hasegawa H."/>
            <person name="Nakamaki T."/>
            <person name="Wakita T."/>
            <person name="Niki Y."/>
            <person name="Kuroda M."/>
        </authorList>
    </citation>
    <scope>NUCLEOTIDE SEQUENCE [LARGE SCALE GENOMIC DNA]</scope>
    <source>
        <strain evidence="2">SWG34-3</strain>
    </source>
</reference>
<dbReference type="AlphaFoldDB" id="A0A478FUE6"/>
<feature type="coiled-coil region" evidence="1">
    <location>
        <begin position="91"/>
        <end position="132"/>
    </location>
</feature>
<dbReference type="EMBL" id="BIMN01000003">
    <property type="protein sequence ID" value="GCE63670.1"/>
    <property type="molecule type" value="Genomic_DNA"/>
</dbReference>
<dbReference type="RefSeq" id="WP_216083352.1">
    <property type="nucleotide sequence ID" value="NZ_CACTIB010000021.1"/>
</dbReference>
<protein>
    <submittedName>
        <fullName evidence="2">Uncharacterized protein</fullName>
    </submittedName>
</protein>